<keyword evidence="2" id="KW-1185">Reference proteome</keyword>
<accession>A0ABY9JQP7</accession>
<name>A0ABY9JQP7_9BACI</name>
<dbReference type="CDD" id="cd20745">
    <property type="entry name" value="FIX_RhsA_AHH_HNH-like"/>
    <property type="match status" value="1"/>
</dbReference>
<organism evidence="1 2">
    <name type="scientific">Bacillus carboniphilus</name>
    <dbReference type="NCBI Taxonomy" id="86663"/>
    <lineage>
        <taxon>Bacteria</taxon>
        <taxon>Bacillati</taxon>
        <taxon>Bacillota</taxon>
        <taxon>Bacilli</taxon>
        <taxon>Bacillales</taxon>
        <taxon>Bacillaceae</taxon>
        <taxon>Bacillus</taxon>
    </lineage>
</organism>
<proteinExistence type="predicted"/>
<dbReference type="Proteomes" id="UP001197974">
    <property type="component" value="Chromosome"/>
</dbReference>
<evidence type="ECO:0000313" key="2">
    <source>
        <dbReference type="Proteomes" id="UP001197974"/>
    </source>
</evidence>
<gene>
    <name evidence="1" type="ORF">LC087_12705</name>
</gene>
<reference evidence="1 2" key="1">
    <citation type="submission" date="2023-06" db="EMBL/GenBank/DDBJ databases">
        <title>Five Gram-positive bacteria isolated from mangrove sediments in Shenzhen, Guangdong, China.</title>
        <authorList>
            <person name="Yu S."/>
            <person name="Zheng W."/>
            <person name="Huang Y."/>
        </authorList>
    </citation>
    <scope>NUCLEOTIDE SEQUENCE [LARGE SCALE GENOMIC DNA]</scope>
    <source>
        <strain evidence="1 2">SaN35-3</strain>
    </source>
</reference>
<evidence type="ECO:0000313" key="1">
    <source>
        <dbReference type="EMBL" id="WLR41719.1"/>
    </source>
</evidence>
<dbReference type="RefSeq" id="WP_226541421.1">
    <property type="nucleotide sequence ID" value="NZ_CP129013.1"/>
</dbReference>
<protein>
    <submittedName>
        <fullName evidence="1">Uncharacterized protein</fullName>
    </submittedName>
</protein>
<sequence length="255" mass="27849">MAHDPWSQHLYSYTTNNPVNYIDPTGHAPAYIGQDGKAHVAIPVHQGDGTFTWRAPYAEKSKSAGDRIQKGLDVLGMAGSTPMGASPIVQGIALGADLLNAGIFLAKGEFKNAGISLVSILPFGDSLKETKYGVGFAKSTAKNKTVWNKIKATQPVNPGTNIPKSFEMSTDNGKFWVHANATKHMVEYSETRYYSHGRGMTEQGMLKSFNSAVEHAPVQGIKFEEIMNIDQWELIFSKPRGPGQFPVVKHAVFRP</sequence>
<dbReference type="EMBL" id="CP129013">
    <property type="protein sequence ID" value="WLR41719.1"/>
    <property type="molecule type" value="Genomic_DNA"/>
</dbReference>